<evidence type="ECO:0000313" key="5">
    <source>
        <dbReference type="EMBL" id="ALG82584.1"/>
    </source>
</evidence>
<dbReference type="EMBL" id="CP008874">
    <property type="protein sequence ID" value="AKH98190.1"/>
    <property type="molecule type" value="Genomic_DNA"/>
</dbReference>
<evidence type="ECO:0000256" key="2">
    <source>
        <dbReference type="SAM" id="Phobius"/>
    </source>
</evidence>
<feature type="transmembrane region" description="Helical" evidence="2">
    <location>
        <begin position="33"/>
        <end position="55"/>
    </location>
</feature>
<dbReference type="GO" id="GO:0003824">
    <property type="term" value="F:catalytic activity"/>
    <property type="evidence" value="ECO:0007669"/>
    <property type="project" value="UniProtKB-ARBA"/>
</dbReference>
<dbReference type="Pfam" id="PF13332">
    <property type="entry name" value="Fil_haemagg_2"/>
    <property type="match status" value="1"/>
</dbReference>
<organism evidence="4 7">
    <name type="scientific">Halanaeroarchaeum sulfurireducens</name>
    <dbReference type="NCBI Taxonomy" id="1604004"/>
    <lineage>
        <taxon>Archaea</taxon>
        <taxon>Methanobacteriati</taxon>
        <taxon>Methanobacteriota</taxon>
        <taxon>Stenosarchaea group</taxon>
        <taxon>Halobacteria</taxon>
        <taxon>Halobacteriales</taxon>
        <taxon>Halobacteriaceae</taxon>
        <taxon>Halanaeroarchaeum</taxon>
    </lineage>
</organism>
<proteinExistence type="predicted"/>
<dbReference type="STRING" id="1604004.HLASA_1702"/>
<reference evidence="5 6" key="3">
    <citation type="journal article" date="2016" name="Stand. Genomic Sci.">
        <title>Complete genome sequence of 'Halanaeroarchaeum sulfurireducens' M27-SA2, a sulfur-reducing and acetate-oxidizing haloarchaeon from the deep-sea hypersaline anoxic lake Medee.</title>
        <authorList>
            <person name="Messina E."/>
            <person name="Sorokin D.Y."/>
            <person name="Kublanov I.V."/>
            <person name="Toshchakov S."/>
            <person name="Lopatina A."/>
            <person name="Arcadi E."/>
            <person name="Smedile F."/>
            <person name="La Spada G."/>
            <person name="La Cono V."/>
            <person name="Yakimov M.M."/>
        </authorList>
    </citation>
    <scope>NUCLEOTIDE SEQUENCE [LARGE SCALE GENOMIC DNA]</scope>
    <source>
        <strain evidence="5 6">M27-SA2</strain>
    </source>
</reference>
<protein>
    <recommendedName>
        <fullName evidence="3">Archaeal Type IV pilin N-terminal domain-containing protein</fullName>
    </recommendedName>
</protein>
<feature type="domain" description="Archaeal Type IV pilin N-terminal" evidence="3">
    <location>
        <begin position="30"/>
        <end position="99"/>
    </location>
</feature>
<evidence type="ECO:0000313" key="7">
    <source>
        <dbReference type="Proteomes" id="UP000069906"/>
    </source>
</evidence>
<name>A0A0F7PDD7_9EURY</name>
<evidence type="ECO:0000259" key="3">
    <source>
        <dbReference type="Pfam" id="PF07790"/>
    </source>
</evidence>
<evidence type="ECO:0000256" key="1">
    <source>
        <dbReference type="SAM" id="MobiDB-lite"/>
    </source>
</evidence>
<sequence length="348" mass="37795">MEDRRPIRTGCNFNTRPDDRRIVRTDRGQSESIGAMLLVAIVVIAVAVVAGALFMSSSPTEHPNVRIEATANGSELLVEHRAGEPIHENEFEIVLRETGTTMSGVAGQPREPASDKDGVFEPSEVWMFDADYSISEGESVLLVYTGGDRVLLDETAVEIPTQDDDNDELPSGTVAYDDENGNGLFDRGEQTYERDDFVNENFGEDVDLVVQRDLSNVDGKLQLKPTSVTVKSGVELSTTNNFNIDMDVSDSISVTGATIDASGDATLDGQRVDAERVDLTAEGKIELLSFHDIDVSDATLSASENANVKVESDENVELADATLHGKDILVTAKKAENIVKDINKKIFN</sequence>
<evidence type="ECO:0000313" key="6">
    <source>
        <dbReference type="Proteomes" id="UP000060390"/>
    </source>
</evidence>
<accession>A0A0F7PDD7</accession>
<dbReference type="InterPro" id="IPR012859">
    <property type="entry name" value="Pilin_N_archaeal"/>
</dbReference>
<dbReference type="Proteomes" id="UP000060390">
    <property type="component" value="Chromosome"/>
</dbReference>
<gene>
    <name evidence="5" type="ORF">HLASA_1702</name>
    <name evidence="4" type="ORF">HLASF_1715</name>
</gene>
<reference evidence="6" key="2">
    <citation type="submission" date="2015-05" db="EMBL/GenBank/DDBJ databases">
        <title>Complete genome sequence of Halanaeroarchaeum sulfurireducens type strain M27-SA2, a sulfate-reducer haloarchaeon from marine anoxic lake Medee.</title>
        <authorList>
            <person name="Messina E."/>
            <person name="Kublanov I.V."/>
            <person name="Toshchakov S."/>
            <person name="Arcadi E."/>
            <person name="La Spada G."/>
            <person name="La Cono V."/>
            <person name="Yakimov M.M."/>
        </authorList>
    </citation>
    <scope>NUCLEOTIDE SEQUENCE [LARGE SCALE GENOMIC DNA]</scope>
    <source>
        <strain evidence="6">M27-SA2</strain>
    </source>
</reference>
<feature type="region of interest" description="Disordered" evidence="1">
    <location>
        <begin position="161"/>
        <end position="183"/>
    </location>
</feature>
<keyword evidence="2" id="KW-0812">Transmembrane</keyword>
<reference evidence="4 7" key="1">
    <citation type="journal article" date="2015" name="ISME J.">
        <title>Elemental sulfur and acetate can support life of a novel strictly anaerobic haloarchaeon.</title>
        <authorList>
            <person name="Sorokin D.Y."/>
            <person name="Kublanov I.V."/>
            <person name="Gavrilov S.N."/>
            <person name="Rojo D."/>
            <person name="Roman P."/>
            <person name="Golyshin P.N."/>
            <person name="Slepak V.Z."/>
            <person name="Smedile F."/>
            <person name="Ferrer M."/>
            <person name="Messina E."/>
            <person name="La Cono V."/>
            <person name="Yakimov M.M."/>
        </authorList>
    </citation>
    <scope>NUCLEOTIDE SEQUENCE [LARGE SCALE GENOMIC DNA]</scope>
    <source>
        <strain evidence="4 7">HSR2</strain>
    </source>
</reference>
<dbReference type="HOGENOM" id="CLU_795976_0_0_2"/>
<keyword evidence="2" id="KW-1133">Transmembrane helix</keyword>
<dbReference type="KEGG" id="hsf:HLASA_1702"/>
<dbReference type="InterPro" id="IPR025157">
    <property type="entry name" value="Hemagglutinin_rpt"/>
</dbReference>
<dbReference type="Pfam" id="PF07790">
    <property type="entry name" value="Pilin_N"/>
    <property type="match status" value="1"/>
</dbReference>
<dbReference type="KEGG" id="hsu:HLASF_1715"/>
<evidence type="ECO:0000313" key="4">
    <source>
        <dbReference type="EMBL" id="AKH98190.1"/>
    </source>
</evidence>
<keyword evidence="7" id="KW-1185">Reference proteome</keyword>
<dbReference type="Proteomes" id="UP000069906">
    <property type="component" value="Chromosome"/>
</dbReference>
<dbReference type="EMBL" id="CP011564">
    <property type="protein sequence ID" value="ALG82584.1"/>
    <property type="molecule type" value="Genomic_DNA"/>
</dbReference>
<dbReference type="AlphaFoldDB" id="A0A0F7PDD7"/>
<keyword evidence="2" id="KW-0472">Membrane</keyword>